<organism evidence="5 6">
    <name type="scientific">Desulfurella multipotens</name>
    <dbReference type="NCBI Taxonomy" id="79269"/>
    <lineage>
        <taxon>Bacteria</taxon>
        <taxon>Pseudomonadati</taxon>
        <taxon>Campylobacterota</taxon>
        <taxon>Desulfurellia</taxon>
        <taxon>Desulfurellales</taxon>
        <taxon>Desulfurellaceae</taxon>
        <taxon>Desulfurella</taxon>
    </lineage>
</organism>
<dbReference type="GO" id="GO:0008237">
    <property type="term" value="F:metallopeptidase activity"/>
    <property type="evidence" value="ECO:0007669"/>
    <property type="project" value="InterPro"/>
</dbReference>
<gene>
    <name evidence="5" type="ORF">SAMN05660835_01459</name>
</gene>
<evidence type="ECO:0000313" key="5">
    <source>
        <dbReference type="EMBL" id="SDC84567.1"/>
    </source>
</evidence>
<name>A0A1G6PYU3_9BACT</name>
<proteinExistence type="inferred from homology"/>
<dbReference type="EMBL" id="FMYU01000010">
    <property type="protein sequence ID" value="SDC84567.1"/>
    <property type="molecule type" value="Genomic_DNA"/>
</dbReference>
<dbReference type="AlphaFoldDB" id="A0A1G6PYU3"/>
<protein>
    <submittedName>
        <fullName evidence="5">PmbA protein</fullName>
    </submittedName>
</protein>
<evidence type="ECO:0000313" key="6">
    <source>
        <dbReference type="Proteomes" id="UP000199411"/>
    </source>
</evidence>
<dbReference type="Pfam" id="PF19290">
    <property type="entry name" value="PmbA_TldD_2nd"/>
    <property type="match status" value="1"/>
</dbReference>
<feature type="domain" description="Metalloprotease TldD/E C-terminal" evidence="3">
    <location>
        <begin position="216"/>
        <end position="431"/>
    </location>
</feature>
<dbReference type="Pfam" id="PF19289">
    <property type="entry name" value="PmbA_TldD_3rd"/>
    <property type="match status" value="1"/>
</dbReference>
<dbReference type="InterPro" id="IPR045570">
    <property type="entry name" value="Metalloprtase-TldD/E_cen_dom"/>
</dbReference>
<dbReference type="InterPro" id="IPR047657">
    <property type="entry name" value="PmbA"/>
</dbReference>
<dbReference type="SUPFAM" id="SSF111283">
    <property type="entry name" value="Putative modulator of DNA gyrase, PmbA/TldD"/>
    <property type="match status" value="1"/>
</dbReference>
<dbReference type="GO" id="GO:0005829">
    <property type="term" value="C:cytosol"/>
    <property type="evidence" value="ECO:0007669"/>
    <property type="project" value="TreeGrafter"/>
</dbReference>
<sequence>MFELAERLLDYSKSKGFSQCEIYIEKILEKSFDLKNETDFSKGLTETIGVALRLVKGKFVFFVNSTVNDEKSIERLIDNASSIGFSKKIDVQILPQLNEELSFSEINLFDETKIKDAVYEMSSIAKNADKRIQNVKSSSINTIEKHIWLMNSYGLKSHQAYNTVDAQVSVLAKDKIEEIGWYDQKGFSLDEIDFENIAKTASIRAIEKLSPSSFSTKKLSVILSNEVMSYMLRYFFNIFSAQSVIDKTTKLELGKRAFSSSISIIDDIFAKGGIKFFVDEEGIKKTPTIVVENGELKTFLHNTYTSNKLKSQNTANARRYGFVNPIKVGPANFYLKPSDKSLQDLFDSIDGFYITEIMGMHMANPVSGDFSLGVNGFLIESGQKAHYIKASTFSDNFYNILNKIMTVANDLYFTGSVGSPSVWVADCVIGGEN</sequence>
<dbReference type="Gene3D" id="3.30.2290.10">
    <property type="entry name" value="PmbA/TldD superfamily"/>
    <property type="match status" value="1"/>
</dbReference>
<reference evidence="6" key="1">
    <citation type="submission" date="2016-10" db="EMBL/GenBank/DDBJ databases">
        <authorList>
            <person name="Varghese N."/>
            <person name="Submissions S."/>
        </authorList>
    </citation>
    <scope>NUCLEOTIDE SEQUENCE [LARGE SCALE GENOMIC DNA]</scope>
    <source>
        <strain evidence="6">DSM 8415</strain>
    </source>
</reference>
<comment type="similarity">
    <text evidence="1">Belongs to the peptidase U62 family.</text>
</comment>
<accession>A0A1G6PYU3</accession>
<dbReference type="PANTHER" id="PTHR43421:SF1">
    <property type="entry name" value="METALLOPROTEASE PMBA"/>
    <property type="match status" value="1"/>
</dbReference>
<dbReference type="Proteomes" id="UP000199411">
    <property type="component" value="Unassembled WGS sequence"/>
</dbReference>
<feature type="domain" description="Metalloprotease TldD/E N-terminal" evidence="2">
    <location>
        <begin position="20"/>
        <end position="83"/>
    </location>
</feature>
<dbReference type="InterPro" id="IPR002510">
    <property type="entry name" value="Metalloprtase-TldD/E_N"/>
</dbReference>
<keyword evidence="6" id="KW-1185">Reference proteome</keyword>
<feature type="domain" description="Metalloprotease TldD/E central" evidence="4">
    <location>
        <begin position="110"/>
        <end position="209"/>
    </location>
</feature>
<dbReference type="OrthoDB" id="9803618at2"/>
<dbReference type="PANTHER" id="PTHR43421">
    <property type="entry name" value="METALLOPROTEASE PMBA"/>
    <property type="match status" value="1"/>
</dbReference>
<evidence type="ECO:0000256" key="1">
    <source>
        <dbReference type="ARBA" id="ARBA00005836"/>
    </source>
</evidence>
<evidence type="ECO:0000259" key="4">
    <source>
        <dbReference type="Pfam" id="PF19290"/>
    </source>
</evidence>
<evidence type="ECO:0000259" key="2">
    <source>
        <dbReference type="Pfam" id="PF01523"/>
    </source>
</evidence>
<dbReference type="Pfam" id="PF01523">
    <property type="entry name" value="PmbA_TldD_1st"/>
    <property type="match status" value="1"/>
</dbReference>
<dbReference type="InterPro" id="IPR045569">
    <property type="entry name" value="Metalloprtase-TldD/E_C"/>
</dbReference>
<dbReference type="RefSeq" id="WP_092129267.1">
    <property type="nucleotide sequence ID" value="NZ_FMYU01000010.1"/>
</dbReference>
<dbReference type="GO" id="GO:0006508">
    <property type="term" value="P:proteolysis"/>
    <property type="evidence" value="ECO:0007669"/>
    <property type="project" value="InterPro"/>
</dbReference>
<dbReference type="InterPro" id="IPR036059">
    <property type="entry name" value="TldD/PmbA_sf"/>
</dbReference>
<dbReference type="InterPro" id="IPR035068">
    <property type="entry name" value="TldD/PmbA_N"/>
</dbReference>
<evidence type="ECO:0000259" key="3">
    <source>
        <dbReference type="Pfam" id="PF19289"/>
    </source>
</evidence>